<name>A0A2T6BGC8_9BACL</name>
<evidence type="ECO:0000313" key="1">
    <source>
        <dbReference type="EMBL" id="PTX55123.1"/>
    </source>
</evidence>
<proteinExistence type="predicted"/>
<protein>
    <submittedName>
        <fullName evidence="1">Uncharacterized protein</fullName>
    </submittedName>
</protein>
<dbReference type="EMBL" id="QBKR01000021">
    <property type="protein sequence ID" value="PTX55123.1"/>
    <property type="molecule type" value="Genomic_DNA"/>
</dbReference>
<evidence type="ECO:0000313" key="2">
    <source>
        <dbReference type="Proteomes" id="UP000244240"/>
    </source>
</evidence>
<organism evidence="1 2">
    <name type="scientific">Melghirimyces profundicolus</name>
    <dbReference type="NCBI Taxonomy" id="1242148"/>
    <lineage>
        <taxon>Bacteria</taxon>
        <taxon>Bacillati</taxon>
        <taxon>Bacillota</taxon>
        <taxon>Bacilli</taxon>
        <taxon>Bacillales</taxon>
        <taxon>Thermoactinomycetaceae</taxon>
        <taxon>Melghirimyces</taxon>
    </lineage>
</organism>
<gene>
    <name evidence="1" type="ORF">C8P63_1213</name>
</gene>
<accession>A0A2T6BGC8</accession>
<comment type="caution">
    <text evidence="1">The sequence shown here is derived from an EMBL/GenBank/DDBJ whole genome shotgun (WGS) entry which is preliminary data.</text>
</comment>
<dbReference type="Proteomes" id="UP000244240">
    <property type="component" value="Unassembled WGS sequence"/>
</dbReference>
<sequence>MESSVSLFLNENGQNFGIVVDPFQHRGLVDQYDAGSLKDVNRPIGFIRQFPGVVEVGHDMDSRTTQSRRLSGDLPCDCCVPLRLLCYIG</sequence>
<keyword evidence="2" id="KW-1185">Reference proteome</keyword>
<dbReference type="AlphaFoldDB" id="A0A2T6BGC8"/>
<reference evidence="1 2" key="1">
    <citation type="submission" date="2018-04" db="EMBL/GenBank/DDBJ databases">
        <title>Genomic Encyclopedia of Archaeal and Bacterial Type Strains, Phase II (KMG-II): from individual species to whole genera.</title>
        <authorList>
            <person name="Goeker M."/>
        </authorList>
    </citation>
    <scope>NUCLEOTIDE SEQUENCE [LARGE SCALE GENOMIC DNA]</scope>
    <source>
        <strain evidence="1 2">DSM 45787</strain>
    </source>
</reference>